<dbReference type="GO" id="GO:0005634">
    <property type="term" value="C:nucleus"/>
    <property type="evidence" value="ECO:0007669"/>
    <property type="project" value="UniProtKB-SubCell"/>
</dbReference>
<keyword evidence="8" id="KW-0804">Transcription</keyword>
<dbReference type="SMART" id="SM00614">
    <property type="entry name" value="ZnF_BED"/>
    <property type="match status" value="1"/>
</dbReference>
<keyword evidence="6" id="KW-0805">Transcription regulation</keyword>
<reference evidence="13" key="1">
    <citation type="submission" date="2022-08" db="EMBL/GenBank/DDBJ databases">
        <authorList>
            <person name="Gutierrez-Valencia J."/>
        </authorList>
    </citation>
    <scope>NUCLEOTIDE SEQUENCE</scope>
</reference>
<dbReference type="PANTHER" id="PTHR46481">
    <property type="entry name" value="ZINC FINGER BED DOMAIN-CONTAINING PROTEIN 4"/>
    <property type="match status" value="1"/>
</dbReference>
<evidence type="ECO:0000256" key="3">
    <source>
        <dbReference type="ARBA" id="ARBA00022723"/>
    </source>
</evidence>
<comment type="subunit">
    <text evidence="2">Homodimer.</text>
</comment>
<dbReference type="SUPFAM" id="SSF53098">
    <property type="entry name" value="Ribonuclease H-like"/>
    <property type="match status" value="1"/>
</dbReference>
<dbReference type="Pfam" id="PF05699">
    <property type="entry name" value="Dimer_Tnp_hAT"/>
    <property type="match status" value="1"/>
</dbReference>
<evidence type="ECO:0000256" key="9">
    <source>
        <dbReference type="ARBA" id="ARBA00023242"/>
    </source>
</evidence>
<dbReference type="InterPro" id="IPR008906">
    <property type="entry name" value="HATC_C_dom"/>
</dbReference>
<keyword evidence="14" id="KW-1185">Reference proteome</keyword>
<organism evidence="13 14">
    <name type="scientific">Linum tenue</name>
    <dbReference type="NCBI Taxonomy" id="586396"/>
    <lineage>
        <taxon>Eukaryota</taxon>
        <taxon>Viridiplantae</taxon>
        <taxon>Streptophyta</taxon>
        <taxon>Embryophyta</taxon>
        <taxon>Tracheophyta</taxon>
        <taxon>Spermatophyta</taxon>
        <taxon>Magnoliopsida</taxon>
        <taxon>eudicotyledons</taxon>
        <taxon>Gunneridae</taxon>
        <taxon>Pentapetalae</taxon>
        <taxon>rosids</taxon>
        <taxon>fabids</taxon>
        <taxon>Malpighiales</taxon>
        <taxon>Linaceae</taxon>
        <taxon>Linum</taxon>
    </lineage>
</organism>
<feature type="domain" description="BED-type" evidence="12">
    <location>
        <begin position="66"/>
        <end position="120"/>
    </location>
</feature>
<dbReference type="InterPro" id="IPR025525">
    <property type="entry name" value="hAT-like_transposase_RNase-H"/>
</dbReference>
<feature type="compositionally biased region" description="Acidic residues" evidence="11">
    <location>
        <begin position="684"/>
        <end position="695"/>
    </location>
</feature>
<accession>A0AAV0LLG5</accession>
<feature type="compositionally biased region" description="Low complexity" evidence="11">
    <location>
        <begin position="38"/>
        <end position="48"/>
    </location>
</feature>
<evidence type="ECO:0000313" key="14">
    <source>
        <dbReference type="Proteomes" id="UP001154282"/>
    </source>
</evidence>
<feature type="region of interest" description="Disordered" evidence="11">
    <location>
        <begin position="674"/>
        <end position="695"/>
    </location>
</feature>
<evidence type="ECO:0000256" key="2">
    <source>
        <dbReference type="ARBA" id="ARBA00011738"/>
    </source>
</evidence>
<evidence type="ECO:0000256" key="8">
    <source>
        <dbReference type="ARBA" id="ARBA00023163"/>
    </source>
</evidence>
<comment type="subcellular location">
    <subcellularLocation>
        <location evidence="1">Nucleus</location>
    </subcellularLocation>
</comment>
<evidence type="ECO:0000256" key="6">
    <source>
        <dbReference type="ARBA" id="ARBA00023015"/>
    </source>
</evidence>
<evidence type="ECO:0000256" key="7">
    <source>
        <dbReference type="ARBA" id="ARBA00023125"/>
    </source>
</evidence>
<dbReference type="InterPro" id="IPR036236">
    <property type="entry name" value="Znf_C2H2_sf"/>
</dbReference>
<feature type="region of interest" description="Disordered" evidence="11">
    <location>
        <begin position="1"/>
        <end position="63"/>
    </location>
</feature>
<gene>
    <name evidence="13" type="ORF">LITE_LOCUS24592</name>
</gene>
<keyword evidence="7" id="KW-0238">DNA-binding</keyword>
<name>A0AAV0LLG5_9ROSI</name>
<feature type="compositionally biased region" description="Polar residues" evidence="11">
    <location>
        <begin position="1"/>
        <end position="26"/>
    </location>
</feature>
<evidence type="ECO:0000256" key="10">
    <source>
        <dbReference type="PROSITE-ProRule" id="PRU00027"/>
    </source>
</evidence>
<dbReference type="Pfam" id="PF14372">
    <property type="entry name" value="hAT-like_RNase-H"/>
    <property type="match status" value="1"/>
</dbReference>
<evidence type="ECO:0000256" key="1">
    <source>
        <dbReference type="ARBA" id="ARBA00004123"/>
    </source>
</evidence>
<dbReference type="PANTHER" id="PTHR46481:SF11">
    <property type="entry name" value="ZINC FINGER BED DOMAIN-CONTAINING PROTEIN RICESLEEPER 2-LIKE"/>
    <property type="match status" value="1"/>
</dbReference>
<dbReference type="AlphaFoldDB" id="A0AAV0LLG5"/>
<keyword evidence="5" id="KW-0862">Zinc</keyword>
<proteinExistence type="predicted"/>
<dbReference type="Proteomes" id="UP001154282">
    <property type="component" value="Unassembled WGS sequence"/>
</dbReference>
<evidence type="ECO:0000259" key="12">
    <source>
        <dbReference type="PROSITE" id="PS50808"/>
    </source>
</evidence>
<evidence type="ECO:0000256" key="5">
    <source>
        <dbReference type="ARBA" id="ARBA00022833"/>
    </source>
</evidence>
<keyword evidence="3" id="KW-0479">Metal-binding</keyword>
<dbReference type="InterPro" id="IPR003656">
    <property type="entry name" value="Znf_BED"/>
</dbReference>
<dbReference type="EMBL" id="CAMGYJ010000006">
    <property type="protein sequence ID" value="CAI0435170.1"/>
    <property type="molecule type" value="Genomic_DNA"/>
</dbReference>
<evidence type="ECO:0000256" key="11">
    <source>
        <dbReference type="SAM" id="MobiDB-lite"/>
    </source>
</evidence>
<keyword evidence="4 10" id="KW-0863">Zinc-finger</keyword>
<dbReference type="GO" id="GO:0008270">
    <property type="term" value="F:zinc ion binding"/>
    <property type="evidence" value="ECO:0007669"/>
    <property type="project" value="UniProtKB-KW"/>
</dbReference>
<dbReference type="SUPFAM" id="SSF57667">
    <property type="entry name" value="beta-beta-alpha zinc fingers"/>
    <property type="match status" value="1"/>
</dbReference>
<dbReference type="Pfam" id="PF02892">
    <property type="entry name" value="zf-BED"/>
    <property type="match status" value="1"/>
</dbReference>
<dbReference type="InterPro" id="IPR052035">
    <property type="entry name" value="ZnF_BED_domain_contain"/>
</dbReference>
<dbReference type="PROSITE" id="PS50808">
    <property type="entry name" value="ZF_BED"/>
    <property type="match status" value="1"/>
</dbReference>
<evidence type="ECO:0000313" key="13">
    <source>
        <dbReference type="EMBL" id="CAI0435170.1"/>
    </source>
</evidence>
<dbReference type="GO" id="GO:0003677">
    <property type="term" value="F:DNA binding"/>
    <property type="evidence" value="ECO:0007669"/>
    <property type="project" value="UniProtKB-KW"/>
</dbReference>
<keyword evidence="9" id="KW-0539">Nucleus</keyword>
<sequence>MDQENCVLNHNANDASPIQPCPNSNAAPEDTPVAVDTQVQNEPGNGVNNNGGGEQGTDAKGGNEGKVFSKWWAHFTKVEVNKKKKAQCKYCNRLVLGDPKQGTSHLKKHYERCPKRKVTVDIRQQLLQGNFSKEKFQLSPFNFDQQNSRNELAKAIIKHEYSLSMVDHEGFRSFVTSLNPLFKMVCRNTIRKDCINIYDLERDAAMQLVDSNEGRVAVTTDMWTSSSQKKGFMVITAHYIDNDWKLQSRVIRFIYVPAPHTSDVLCEELFNCLTEWNIDTKLSAITVDNCSTNDAMISLLSEKLPVESLLLGGMMIHVRCSAHILNLIVREGLKVIGGAIEKIRKSVHFWLGTPKRWEKFQQTANQMKMKIGKKLILDCETRWNSTYMMLDIAKKYKDVFAKLKNRDPLYKCVPSESEWNMTEVICDKLKIFYQATLVFSGTKYPTANLFFPIICEIKLALKQWADCGIDIIESMSLEMIEKYDKYWSEVHLVMGVAAILDPRYKAEVFQCYFPKIYLENSKFERDKIVGLCRQLLVEYEQKDREEEQVNNDKGNVEAAASSQTSFALTFDTYASQKKRKQPERSELDAYLDEDIVRNGADLDVLAWWKSNKGKYPILHKVARDFLCIPVSTVASESAFSTSGRVISPHRSRLSPQTIEALMCAQNWLFAKSTEVGPQSKDHSDSEEELEPGGQN</sequence>
<dbReference type="GO" id="GO:0046983">
    <property type="term" value="F:protein dimerization activity"/>
    <property type="evidence" value="ECO:0007669"/>
    <property type="project" value="InterPro"/>
</dbReference>
<comment type="caution">
    <text evidence="13">The sequence shown here is derived from an EMBL/GenBank/DDBJ whole genome shotgun (WGS) entry which is preliminary data.</text>
</comment>
<dbReference type="InterPro" id="IPR012337">
    <property type="entry name" value="RNaseH-like_sf"/>
</dbReference>
<evidence type="ECO:0000256" key="4">
    <source>
        <dbReference type="ARBA" id="ARBA00022771"/>
    </source>
</evidence>
<protein>
    <recommendedName>
        <fullName evidence="12">BED-type domain-containing protein</fullName>
    </recommendedName>
</protein>